<dbReference type="EMBL" id="JACBPP010000001">
    <property type="protein sequence ID" value="KAF8004857.1"/>
    <property type="molecule type" value="Genomic_DNA"/>
</dbReference>
<dbReference type="AlphaFoldDB" id="A0A8H7LHA1"/>
<comment type="caution">
    <text evidence="1">The sequence shown here is derived from an EMBL/GenBank/DDBJ whole genome shotgun (WGS) entry which is preliminary data.</text>
</comment>
<sequence length="72" mass="8101">MKAATYEIEIDSDGFQKVKGRRLMRTAHAIVPEISSASKFCDLSLPLNGTAEILNAELDAKYDEKRTNDEKR</sequence>
<proteinExistence type="predicted"/>
<dbReference type="OrthoDB" id="10333945at2759"/>
<reference evidence="1" key="1">
    <citation type="submission" date="2020-10" db="EMBL/GenBank/DDBJ databases">
        <title>The Whole-Genome Sequence of Metschnikowia persimmonesis, a Novel Endophytic Yeast Species Isolated from Medicinal Plant Diospyros kaki Thumb.</title>
        <authorList>
            <person name="Rahmat E."/>
            <person name="Kang Y."/>
        </authorList>
    </citation>
    <scope>NUCLEOTIDE SEQUENCE</scope>
    <source>
        <strain evidence="1">KIOM G15050</strain>
    </source>
</reference>
<evidence type="ECO:0000313" key="2">
    <source>
        <dbReference type="Proteomes" id="UP000649328"/>
    </source>
</evidence>
<protein>
    <submittedName>
        <fullName evidence="1">Uncharacterized protein</fullName>
    </submittedName>
</protein>
<organism evidence="1 2">
    <name type="scientific">Metschnikowia pulcherrima</name>
    <dbReference type="NCBI Taxonomy" id="27326"/>
    <lineage>
        <taxon>Eukaryota</taxon>
        <taxon>Fungi</taxon>
        <taxon>Dikarya</taxon>
        <taxon>Ascomycota</taxon>
        <taxon>Saccharomycotina</taxon>
        <taxon>Pichiomycetes</taxon>
        <taxon>Metschnikowiaceae</taxon>
        <taxon>Metschnikowia</taxon>
    </lineage>
</organism>
<name>A0A8H7LHA1_9ASCO</name>
<keyword evidence="2" id="KW-1185">Reference proteome</keyword>
<gene>
    <name evidence="1" type="ORF">HF325_000314</name>
</gene>
<accession>A0A8H7LHA1</accession>
<evidence type="ECO:0000313" key="1">
    <source>
        <dbReference type="EMBL" id="KAF8004857.1"/>
    </source>
</evidence>
<dbReference type="Proteomes" id="UP000649328">
    <property type="component" value="Unassembled WGS sequence"/>
</dbReference>